<evidence type="ECO:0000256" key="4">
    <source>
        <dbReference type="SAM" id="Phobius"/>
    </source>
</evidence>
<keyword evidence="2" id="KW-1003">Cell membrane</keyword>
<sequence length="194" mass="22135">VQKYRVLSFVLIHFLILIHVLGYGQEIIGSIDFQEFFHSFLKIGTINAGVIMVFIAFFTTLIFGRFFCGWACHFGAVQELSWIILQKLNITPKTINSRLVVVFPLFILLHFYIIPNVDYAYNHQWKVSIVINKPGIWAFLPGVVIGLLTFFVDGFLIVYSLGRKGFCRFICPWGAFLKLPSALAVYKIRTDGGC</sequence>
<keyword evidence="4" id="KW-1133">Transmembrane helix</keyword>
<feature type="non-terminal residue" evidence="6">
    <location>
        <position position="1"/>
    </location>
</feature>
<evidence type="ECO:0000256" key="1">
    <source>
        <dbReference type="ARBA" id="ARBA00004236"/>
    </source>
</evidence>
<evidence type="ECO:0000259" key="5">
    <source>
        <dbReference type="Pfam" id="PF12801"/>
    </source>
</evidence>
<feature type="transmembrane region" description="Helical" evidence="4">
    <location>
        <begin position="36"/>
        <end position="58"/>
    </location>
</feature>
<protein>
    <recommendedName>
        <fullName evidence="5">4Fe-4S ferredoxin-type domain-containing protein</fullName>
    </recommendedName>
</protein>
<feature type="non-terminal residue" evidence="6">
    <location>
        <position position="194"/>
    </location>
</feature>
<dbReference type="GO" id="GO:0005886">
    <property type="term" value="C:plasma membrane"/>
    <property type="evidence" value="ECO:0007669"/>
    <property type="project" value="UniProtKB-SubCell"/>
</dbReference>
<dbReference type="SUPFAM" id="SSF54862">
    <property type="entry name" value="4Fe-4S ferredoxins"/>
    <property type="match status" value="1"/>
</dbReference>
<dbReference type="EMBL" id="UINC01196599">
    <property type="protein sequence ID" value="SVE13670.1"/>
    <property type="molecule type" value="Genomic_DNA"/>
</dbReference>
<keyword evidence="4" id="KW-0812">Transmembrane</keyword>
<dbReference type="Pfam" id="PF12801">
    <property type="entry name" value="Fer4_5"/>
    <property type="match status" value="2"/>
</dbReference>
<feature type="transmembrane region" description="Helical" evidence="4">
    <location>
        <begin position="6"/>
        <end position="24"/>
    </location>
</feature>
<accession>A0A383B1J1</accession>
<keyword evidence="3 4" id="KW-0472">Membrane</keyword>
<evidence type="ECO:0000313" key="6">
    <source>
        <dbReference type="EMBL" id="SVE13670.1"/>
    </source>
</evidence>
<reference evidence="6" key="1">
    <citation type="submission" date="2018-05" db="EMBL/GenBank/DDBJ databases">
        <authorList>
            <person name="Lanie J.A."/>
            <person name="Ng W.-L."/>
            <person name="Kazmierczak K.M."/>
            <person name="Andrzejewski T.M."/>
            <person name="Davidsen T.M."/>
            <person name="Wayne K.J."/>
            <person name="Tettelin H."/>
            <person name="Glass J.I."/>
            <person name="Rusch D."/>
            <person name="Podicherti R."/>
            <person name="Tsui H.-C.T."/>
            <person name="Winkler M.E."/>
        </authorList>
    </citation>
    <scope>NUCLEOTIDE SEQUENCE</scope>
</reference>
<feature type="transmembrane region" description="Helical" evidence="4">
    <location>
        <begin position="97"/>
        <end position="115"/>
    </location>
</feature>
<feature type="domain" description="4Fe-4S ferredoxin-type" evidence="5">
    <location>
        <begin position="147"/>
        <end position="182"/>
    </location>
</feature>
<dbReference type="InterPro" id="IPR052378">
    <property type="entry name" value="NosR_regulator"/>
</dbReference>
<evidence type="ECO:0000256" key="3">
    <source>
        <dbReference type="ARBA" id="ARBA00023136"/>
    </source>
</evidence>
<dbReference type="InterPro" id="IPR017896">
    <property type="entry name" value="4Fe4S_Fe-S-bd"/>
</dbReference>
<dbReference type="PANTHER" id="PTHR30224:SF4">
    <property type="entry name" value="ELECTRON TRANSPORT PROTEIN YCCM-RELATED"/>
    <property type="match status" value="1"/>
</dbReference>
<feature type="domain" description="4Fe-4S ferredoxin-type" evidence="5">
    <location>
        <begin position="49"/>
        <end position="89"/>
    </location>
</feature>
<proteinExistence type="predicted"/>
<name>A0A383B1J1_9ZZZZ</name>
<feature type="transmembrane region" description="Helical" evidence="4">
    <location>
        <begin position="135"/>
        <end position="159"/>
    </location>
</feature>
<evidence type="ECO:0000256" key="2">
    <source>
        <dbReference type="ARBA" id="ARBA00022475"/>
    </source>
</evidence>
<dbReference type="AlphaFoldDB" id="A0A383B1J1"/>
<dbReference type="PANTHER" id="PTHR30224">
    <property type="entry name" value="ELECTRON TRANSPORT PROTEIN"/>
    <property type="match status" value="1"/>
</dbReference>
<comment type="subcellular location">
    <subcellularLocation>
        <location evidence="1">Cell membrane</location>
    </subcellularLocation>
</comment>
<gene>
    <name evidence="6" type="ORF">METZ01_LOCUS466524</name>
</gene>
<organism evidence="6">
    <name type="scientific">marine metagenome</name>
    <dbReference type="NCBI Taxonomy" id="408172"/>
    <lineage>
        <taxon>unclassified sequences</taxon>
        <taxon>metagenomes</taxon>
        <taxon>ecological metagenomes</taxon>
    </lineage>
</organism>